<dbReference type="AlphaFoldDB" id="A0A2U1T2D4"/>
<evidence type="ECO:0000256" key="1">
    <source>
        <dbReference type="ARBA" id="ARBA00004196"/>
    </source>
</evidence>
<dbReference type="InterPro" id="IPR025997">
    <property type="entry name" value="SBP_2_dom"/>
</dbReference>
<evidence type="ECO:0000313" key="5">
    <source>
        <dbReference type="EMBL" id="PWB98035.1"/>
    </source>
</evidence>
<comment type="subcellular location">
    <subcellularLocation>
        <location evidence="1">Cell envelope</location>
    </subcellularLocation>
</comment>
<dbReference type="PANTHER" id="PTHR46847">
    <property type="entry name" value="D-ALLOSE-BINDING PERIPLASMIC PROTEIN-RELATED"/>
    <property type="match status" value="1"/>
</dbReference>
<comment type="similarity">
    <text evidence="2">Belongs to the bacterial solute-binding protein 2 family.</text>
</comment>
<evidence type="ECO:0000259" key="4">
    <source>
        <dbReference type="Pfam" id="PF13407"/>
    </source>
</evidence>
<reference evidence="6" key="1">
    <citation type="submission" date="2018-04" db="EMBL/GenBank/DDBJ databases">
        <authorList>
            <person name="Liu S."/>
            <person name="Wang Z."/>
            <person name="Li J."/>
        </authorList>
    </citation>
    <scope>NUCLEOTIDE SEQUENCE [LARGE SCALE GENOMIC DNA]</scope>
    <source>
        <strain evidence="6">S1194</strain>
    </source>
</reference>
<keyword evidence="6" id="KW-1185">Reference proteome</keyword>
<dbReference type="SUPFAM" id="SSF53822">
    <property type="entry name" value="Periplasmic binding protein-like I"/>
    <property type="match status" value="1"/>
</dbReference>
<evidence type="ECO:0000313" key="6">
    <source>
        <dbReference type="Proteomes" id="UP000244978"/>
    </source>
</evidence>
<dbReference type="GO" id="GO:0030246">
    <property type="term" value="F:carbohydrate binding"/>
    <property type="evidence" value="ECO:0007669"/>
    <property type="project" value="UniProtKB-ARBA"/>
</dbReference>
<name>A0A2U1T2D4_9MICO</name>
<protein>
    <recommendedName>
        <fullName evidence="4">Periplasmic binding protein domain-containing protein</fullName>
    </recommendedName>
</protein>
<keyword evidence="3" id="KW-0732">Signal</keyword>
<dbReference type="PANTHER" id="PTHR46847:SF1">
    <property type="entry name" value="D-ALLOSE-BINDING PERIPLASMIC PROTEIN-RELATED"/>
    <property type="match status" value="1"/>
</dbReference>
<evidence type="ECO:0000256" key="3">
    <source>
        <dbReference type="ARBA" id="ARBA00022729"/>
    </source>
</evidence>
<dbReference type="GO" id="GO:0030313">
    <property type="term" value="C:cell envelope"/>
    <property type="evidence" value="ECO:0007669"/>
    <property type="project" value="UniProtKB-SubCell"/>
</dbReference>
<accession>A0A2U1T2D4</accession>
<sequence>MTNSFIGSRMSRRAPALAIATFVVGISLVGCAAEAGTESGSGESVSAASLAASGCGSLPGALPADPEGVLAGISDETLVGFGGAEVELKASAWDDVAENAGPWKIGYSALPITGAINQAYLDQFNKRFDEAKKLGLVEGEFEVNLMPDPTSMSPAQQLQGYQSLVSRGVDAIIMQPFSPAGMTSAVDEAGEAGIVTAALSPINSAYAVNSMVTFYQDAGSAAAATLGQLKDGKGKVLVVHGFDGIDPEIQGFNGVKAALAECPDVEVVGEISAAFTNATAKTAVQNFLASYPGEIDAVVQMGGMATGIINAFEQVGRTVPLVAGNGISAGALAYWAEKADTYSPAGVAGSPEQQADAVWEVLIRTLSGKGAKMNVMALPPTLITSENVNDFTIEGADTTSDASMAPGAPYSPANILDEFFTKSGTPLSK</sequence>
<dbReference type="EMBL" id="QEEX01000001">
    <property type="protein sequence ID" value="PWB98035.1"/>
    <property type="molecule type" value="Genomic_DNA"/>
</dbReference>
<evidence type="ECO:0000256" key="2">
    <source>
        <dbReference type="ARBA" id="ARBA00007639"/>
    </source>
</evidence>
<dbReference type="Proteomes" id="UP000244978">
    <property type="component" value="Unassembled WGS sequence"/>
</dbReference>
<dbReference type="InterPro" id="IPR028082">
    <property type="entry name" value="Peripla_BP_I"/>
</dbReference>
<organism evidence="5 6">
    <name type="scientific">Homoserinimonas hongtaonis</name>
    <dbReference type="NCBI Taxonomy" id="2079791"/>
    <lineage>
        <taxon>Bacteria</taxon>
        <taxon>Bacillati</taxon>
        <taxon>Actinomycetota</taxon>
        <taxon>Actinomycetes</taxon>
        <taxon>Micrococcales</taxon>
        <taxon>Microbacteriaceae</taxon>
        <taxon>Homoserinimonas</taxon>
    </lineage>
</organism>
<proteinExistence type="inferred from homology"/>
<gene>
    <name evidence="5" type="ORF">DF220_09480</name>
</gene>
<dbReference type="RefSeq" id="WP_108997831.1">
    <property type="nucleotide sequence ID" value="NZ_QEEX01000001.1"/>
</dbReference>
<comment type="caution">
    <text evidence="5">The sequence shown here is derived from an EMBL/GenBank/DDBJ whole genome shotgun (WGS) entry which is preliminary data.</text>
</comment>
<dbReference type="Gene3D" id="3.40.50.2300">
    <property type="match status" value="2"/>
</dbReference>
<dbReference type="Pfam" id="PF13407">
    <property type="entry name" value="Peripla_BP_4"/>
    <property type="match status" value="1"/>
</dbReference>
<feature type="domain" description="Periplasmic binding protein" evidence="4">
    <location>
        <begin position="117"/>
        <end position="369"/>
    </location>
</feature>